<evidence type="ECO:0000256" key="1">
    <source>
        <dbReference type="SAM" id="MobiDB-lite"/>
    </source>
</evidence>
<dbReference type="AlphaFoldDB" id="A0A509EKY9"/>
<feature type="compositionally biased region" description="Pro residues" evidence="1">
    <location>
        <begin position="65"/>
        <end position="91"/>
    </location>
</feature>
<proteinExistence type="predicted"/>
<feature type="compositionally biased region" description="Basic and acidic residues" evidence="1">
    <location>
        <begin position="32"/>
        <end position="45"/>
    </location>
</feature>
<feature type="region of interest" description="Disordered" evidence="1">
    <location>
        <begin position="26"/>
        <end position="95"/>
    </location>
</feature>
<feature type="compositionally biased region" description="Pro residues" evidence="1">
    <location>
        <begin position="46"/>
        <end position="59"/>
    </location>
</feature>
<reference evidence="2 3" key="1">
    <citation type="submission" date="2019-06" db="EMBL/GenBank/DDBJ databases">
        <authorList>
            <person name="Rodrigo-Torres L."/>
            <person name="Arahal R. D."/>
            <person name="Lucena T."/>
        </authorList>
    </citation>
    <scope>NUCLEOTIDE SEQUENCE [LARGE SCALE GENOMIC DNA]</scope>
    <source>
        <strain evidence="2 3">SB0023/3</strain>
    </source>
</reference>
<protein>
    <submittedName>
        <fullName evidence="2">Uncharacterized protein</fullName>
    </submittedName>
</protein>
<keyword evidence="3" id="KW-1185">Reference proteome</keyword>
<name>A0A509EKY9_9HYPH</name>
<dbReference type="EMBL" id="CABFPH010000116">
    <property type="protein sequence ID" value="VUD74314.1"/>
    <property type="molecule type" value="Genomic_DNA"/>
</dbReference>
<evidence type="ECO:0000313" key="3">
    <source>
        <dbReference type="Proteomes" id="UP000410984"/>
    </source>
</evidence>
<accession>A0A509EKY9</accession>
<organism evidence="2 3">
    <name type="scientific">Methylobacterium symbioticum</name>
    <dbReference type="NCBI Taxonomy" id="2584084"/>
    <lineage>
        <taxon>Bacteria</taxon>
        <taxon>Pseudomonadati</taxon>
        <taxon>Pseudomonadota</taxon>
        <taxon>Alphaproteobacteria</taxon>
        <taxon>Hyphomicrobiales</taxon>
        <taxon>Methylobacteriaceae</taxon>
        <taxon>Methylobacterium</taxon>
    </lineage>
</organism>
<evidence type="ECO:0000313" key="2">
    <source>
        <dbReference type="EMBL" id="VUD74314.1"/>
    </source>
</evidence>
<sequence length="299" mass="31276">MAKGLAIGGAALALAGGIAAVVLLGPGSPRIPHPDTGEVLKEPREPATPPPTPVPPPTPDDALPPVAPPVPPPEDIPGPGPDAPSPTPPSPTGTTMEQVAAYIRGYRGGDCFFLNPTTVSGQDAIVEAYGTAARPFQDFDEAFRRTFGFEAKIQLRQVERGQCAVVDLLARQAQLRPTNVPKLRLDSDRLRSGEELRGTVELGEAPEITLLLVERDGSVHDLARYLKRAGRQARFAVRLEVPPAGNGRAQLILAVGSRAPLATGGAQAGSEAILANLAQELGRPGSGLGLAVRLIKVWN</sequence>
<gene>
    <name evidence="2" type="ORF">MET9862_04943</name>
</gene>
<dbReference type="Proteomes" id="UP000410984">
    <property type="component" value="Unassembled WGS sequence"/>
</dbReference>